<keyword evidence="4 6" id="KW-0689">Ribosomal protein</keyword>
<dbReference type="GO" id="GO:0005840">
    <property type="term" value="C:ribosome"/>
    <property type="evidence" value="ECO:0007669"/>
    <property type="project" value="UniProtKB-KW"/>
</dbReference>
<accession>A0A1G1Z6B6</accession>
<dbReference type="GO" id="GO:0003735">
    <property type="term" value="F:structural constituent of ribosome"/>
    <property type="evidence" value="ECO:0007669"/>
    <property type="project" value="InterPro"/>
</dbReference>
<dbReference type="GO" id="GO:1990904">
    <property type="term" value="C:ribonucleoprotein complex"/>
    <property type="evidence" value="ECO:0007669"/>
    <property type="project" value="UniProtKB-KW"/>
</dbReference>
<dbReference type="AlphaFoldDB" id="A0A1G1Z6B6"/>
<dbReference type="GO" id="GO:0019843">
    <property type="term" value="F:rRNA binding"/>
    <property type="evidence" value="ECO:0007669"/>
    <property type="project" value="UniProtKB-UniRule"/>
</dbReference>
<comment type="caution">
    <text evidence="8">The sequence shown here is derived from an EMBL/GenBank/DDBJ whole genome shotgun (WGS) entry which is preliminary data.</text>
</comment>
<dbReference type="InterPro" id="IPR012678">
    <property type="entry name" value="Ribosomal_uL23/eL15/eS24_sf"/>
</dbReference>
<evidence type="ECO:0000256" key="2">
    <source>
        <dbReference type="ARBA" id="ARBA00022730"/>
    </source>
</evidence>
<comment type="subunit">
    <text evidence="6">Part of the 50S ribosomal subunit. Contacts protein L29, and trigger factor when it is bound to the ribosome.</text>
</comment>
<proteinExistence type="inferred from homology"/>
<dbReference type="Pfam" id="PF00276">
    <property type="entry name" value="Ribosomal_L23"/>
    <property type="match status" value="1"/>
</dbReference>
<dbReference type="InterPro" id="IPR012677">
    <property type="entry name" value="Nucleotide-bd_a/b_plait_sf"/>
</dbReference>
<comment type="function">
    <text evidence="6">One of the early assembly proteins it binds 23S rRNA. One of the proteins that surrounds the polypeptide exit tunnel on the outside of the ribosome. Forms the main docking site for trigger factor binding to the ribosome.</text>
</comment>
<organism evidence="8 9">
    <name type="scientific">Candidatus Colwellbacteria bacterium RIFCSPLOWO2_01_FULL_48_10</name>
    <dbReference type="NCBI Taxonomy" id="1797690"/>
    <lineage>
        <taxon>Bacteria</taxon>
        <taxon>Candidatus Colwelliibacteriota</taxon>
    </lineage>
</organism>
<comment type="similarity">
    <text evidence="1 6 7">Belongs to the universal ribosomal protein uL23 family.</text>
</comment>
<dbReference type="EMBL" id="MHIY01000007">
    <property type="protein sequence ID" value="OGY60173.1"/>
    <property type="molecule type" value="Genomic_DNA"/>
</dbReference>
<evidence type="ECO:0000256" key="6">
    <source>
        <dbReference type="HAMAP-Rule" id="MF_01369"/>
    </source>
</evidence>
<protein>
    <recommendedName>
        <fullName evidence="6">Large ribosomal subunit protein uL23</fullName>
    </recommendedName>
</protein>
<keyword evidence="3 6" id="KW-0694">RNA-binding</keyword>
<dbReference type="InterPro" id="IPR013025">
    <property type="entry name" value="Ribosomal_uL23-like"/>
</dbReference>
<dbReference type="PROSITE" id="PS00050">
    <property type="entry name" value="RIBOSOMAL_L23"/>
    <property type="match status" value="1"/>
</dbReference>
<evidence type="ECO:0000313" key="9">
    <source>
        <dbReference type="Proteomes" id="UP000178744"/>
    </source>
</evidence>
<keyword evidence="2 6" id="KW-0699">rRNA-binding</keyword>
<dbReference type="HAMAP" id="MF_01369_B">
    <property type="entry name" value="Ribosomal_uL23_B"/>
    <property type="match status" value="1"/>
</dbReference>
<evidence type="ECO:0000256" key="5">
    <source>
        <dbReference type="ARBA" id="ARBA00023274"/>
    </source>
</evidence>
<sequence>MRQLNSLIIKKPWVSEKSTDMSALGKYVFLVDMKAKSHQIKEAVESIYKVHVVKINIVRITNGDKNMKKAIVTLKKGETIDTIAH</sequence>
<dbReference type="PANTHER" id="PTHR11620">
    <property type="entry name" value="60S RIBOSOMAL PROTEIN L23A"/>
    <property type="match status" value="1"/>
</dbReference>
<dbReference type="SUPFAM" id="SSF54189">
    <property type="entry name" value="Ribosomal proteins S24e, L23 and L15e"/>
    <property type="match status" value="1"/>
</dbReference>
<evidence type="ECO:0000256" key="1">
    <source>
        <dbReference type="ARBA" id="ARBA00006700"/>
    </source>
</evidence>
<dbReference type="InterPro" id="IPR001014">
    <property type="entry name" value="Ribosomal_uL23_CS"/>
</dbReference>
<evidence type="ECO:0000256" key="4">
    <source>
        <dbReference type="ARBA" id="ARBA00022980"/>
    </source>
</evidence>
<dbReference type="Proteomes" id="UP000178744">
    <property type="component" value="Unassembled WGS sequence"/>
</dbReference>
<reference evidence="8 9" key="1">
    <citation type="journal article" date="2016" name="Nat. Commun.">
        <title>Thousands of microbial genomes shed light on interconnected biogeochemical processes in an aquifer system.</title>
        <authorList>
            <person name="Anantharaman K."/>
            <person name="Brown C.T."/>
            <person name="Hug L.A."/>
            <person name="Sharon I."/>
            <person name="Castelle C.J."/>
            <person name="Probst A.J."/>
            <person name="Thomas B.C."/>
            <person name="Singh A."/>
            <person name="Wilkins M.J."/>
            <person name="Karaoz U."/>
            <person name="Brodie E.L."/>
            <person name="Williams K.H."/>
            <person name="Hubbard S.S."/>
            <person name="Banfield J.F."/>
        </authorList>
    </citation>
    <scope>NUCLEOTIDE SEQUENCE [LARGE SCALE GENOMIC DNA]</scope>
</reference>
<evidence type="ECO:0000256" key="7">
    <source>
        <dbReference type="RuleBase" id="RU003934"/>
    </source>
</evidence>
<keyword evidence="5 6" id="KW-0687">Ribonucleoprotein</keyword>
<evidence type="ECO:0000256" key="3">
    <source>
        <dbReference type="ARBA" id="ARBA00022884"/>
    </source>
</evidence>
<gene>
    <name evidence="6" type="primary">rplW</name>
    <name evidence="8" type="ORF">A3B23_00145</name>
</gene>
<dbReference type="STRING" id="1797690.A3B23_00145"/>
<evidence type="ECO:0000313" key="8">
    <source>
        <dbReference type="EMBL" id="OGY60173.1"/>
    </source>
</evidence>
<dbReference type="GO" id="GO:0006412">
    <property type="term" value="P:translation"/>
    <property type="evidence" value="ECO:0007669"/>
    <property type="project" value="UniProtKB-UniRule"/>
</dbReference>
<dbReference type="Gene3D" id="3.30.70.330">
    <property type="match status" value="1"/>
</dbReference>
<name>A0A1G1Z6B6_9BACT</name>